<dbReference type="EMBL" id="JACHMM010000001">
    <property type="protein sequence ID" value="MBB5790538.1"/>
    <property type="molecule type" value="Genomic_DNA"/>
</dbReference>
<keyword evidence="2" id="KW-0472">Membrane</keyword>
<evidence type="ECO:0000313" key="3">
    <source>
        <dbReference type="EMBL" id="MBB5790538.1"/>
    </source>
</evidence>
<feature type="compositionally biased region" description="Low complexity" evidence="1">
    <location>
        <begin position="156"/>
        <end position="168"/>
    </location>
</feature>
<reference evidence="3 4" key="1">
    <citation type="submission" date="2020-08" db="EMBL/GenBank/DDBJ databases">
        <title>Sequencing the genomes of 1000 actinobacteria strains.</title>
        <authorList>
            <person name="Klenk H.-P."/>
        </authorList>
    </citation>
    <scope>NUCLEOTIDE SEQUENCE [LARGE SCALE GENOMIC DNA]</scope>
    <source>
        <strain evidence="3 4">DSM 102122</strain>
    </source>
</reference>
<organism evidence="3 4">
    <name type="scientific">Jiangella mangrovi</name>
    <dbReference type="NCBI Taxonomy" id="1524084"/>
    <lineage>
        <taxon>Bacteria</taxon>
        <taxon>Bacillati</taxon>
        <taxon>Actinomycetota</taxon>
        <taxon>Actinomycetes</taxon>
        <taxon>Jiangellales</taxon>
        <taxon>Jiangellaceae</taxon>
        <taxon>Jiangella</taxon>
    </lineage>
</organism>
<dbReference type="RefSeq" id="WP_184826668.1">
    <property type="nucleotide sequence ID" value="NZ_JACHMM010000001.1"/>
</dbReference>
<feature type="region of interest" description="Disordered" evidence="1">
    <location>
        <begin position="148"/>
        <end position="183"/>
    </location>
</feature>
<comment type="caution">
    <text evidence="3">The sequence shown here is derived from an EMBL/GenBank/DDBJ whole genome shotgun (WGS) entry which is preliminary data.</text>
</comment>
<evidence type="ECO:0000256" key="1">
    <source>
        <dbReference type="SAM" id="MobiDB-lite"/>
    </source>
</evidence>
<accession>A0A7W9GVJ6</accession>
<proteinExistence type="predicted"/>
<gene>
    <name evidence="3" type="ORF">HD601_005113</name>
</gene>
<evidence type="ECO:0000256" key="2">
    <source>
        <dbReference type="SAM" id="Phobius"/>
    </source>
</evidence>
<name>A0A7W9GVJ6_9ACTN</name>
<evidence type="ECO:0000313" key="4">
    <source>
        <dbReference type="Proteomes" id="UP000542813"/>
    </source>
</evidence>
<feature type="compositionally biased region" description="Acidic residues" evidence="1">
    <location>
        <begin position="169"/>
        <end position="178"/>
    </location>
</feature>
<keyword evidence="2" id="KW-1133">Transmembrane helix</keyword>
<sequence>MLTAREHALRAGGAFACALVLGGALAWQVHDVWAGSGTVDQAPRLLIVLATSGGGDRDFDLTVQTSVDDDGDLSFVYYGRSPSLKEQWDYVPVDVQVTFASSGLDAPITCGPDGAAAADTGFDELSAGAQMAVKVDLASTRRSALNYRSDDGDTVAPASGSASASAPEAPDENPADDLPDPHSAEYQVFTSTLGLLTEDHSTTSRWYDEAQSILWAEECTIPAEYVWRESKNSLYELAARKTFLMPQVNVVAQAGDDLVHQTGLTAGTTVTRQAGLDVLTSYPPFTVGYDGWSTTLTGQRSGTKLIFTEQPVLILEDRDAAQRKELVLLLYGVAAGAAGSLLVASVGHSVAALVKRGRE</sequence>
<protein>
    <submittedName>
        <fullName evidence="3">Uncharacterized protein</fullName>
    </submittedName>
</protein>
<feature type="transmembrane region" description="Helical" evidence="2">
    <location>
        <begin position="328"/>
        <end position="354"/>
    </location>
</feature>
<keyword evidence="2" id="KW-0812">Transmembrane</keyword>
<keyword evidence="4" id="KW-1185">Reference proteome</keyword>
<dbReference type="AlphaFoldDB" id="A0A7W9GVJ6"/>
<dbReference type="Proteomes" id="UP000542813">
    <property type="component" value="Unassembled WGS sequence"/>
</dbReference>